<feature type="transmembrane region" description="Helical" evidence="7">
    <location>
        <begin position="259"/>
        <end position="285"/>
    </location>
</feature>
<dbReference type="InterPro" id="IPR020846">
    <property type="entry name" value="MFS_dom"/>
</dbReference>
<dbReference type="GO" id="GO:0005886">
    <property type="term" value="C:plasma membrane"/>
    <property type="evidence" value="ECO:0007669"/>
    <property type="project" value="UniProtKB-SubCell"/>
</dbReference>
<dbReference type="Gene3D" id="1.20.1720.10">
    <property type="entry name" value="Multidrug resistance protein D"/>
    <property type="match status" value="1"/>
</dbReference>
<dbReference type="CDD" id="cd17321">
    <property type="entry name" value="MFS_MMR_MDR_like"/>
    <property type="match status" value="1"/>
</dbReference>
<sequence>MEPITKAGRTEWIGLAVLALPTLLVSMDATVTYLAIPTISAILKPSASELLWITDIYIFLEGGLLITMGTLGDRIGRKKLLIYGAVAFAIASAIAAFASSAHMLIAARGLMGIAGATLLPSTVSLIRSMFHDNRQRAVAIGIWTTCFSTGTMLGPLLGGLLLHYFWWGSVFLISVPVMLLFLVMGPLFLREYKSPGHEKFDLVSAFQLLAGILAIIYSIKRIGERLVAEPISISLLVAGAVVLYFFIKRQRKITNPLIDLNLFLLAPFSATLLALLCSLFCWSGVYLFVAQYLQLVLMFDAQKAGLWTVPAAALGMISCLSAPLIARFAGRNTVIISGMILIMMGLIMLSQVPGNTGLFLLVFATILLTAGCSLAVTLGVDKVISSVPASRAGVAAGIYETSTTFGSALGIAVLGSIGTAIYRNSLHSEQAGNTLGQASTLSASLPAGQAKDLFQLAQASFNYAFAIVALFAVVILFIVILVVGRVYRSERSISPYADYVE</sequence>
<feature type="transmembrane region" description="Helical" evidence="7">
    <location>
        <begin position="80"/>
        <end position="99"/>
    </location>
</feature>
<keyword evidence="5 7" id="KW-1133">Transmembrane helix</keyword>
<feature type="transmembrane region" description="Helical" evidence="7">
    <location>
        <begin position="401"/>
        <end position="422"/>
    </location>
</feature>
<evidence type="ECO:0000313" key="10">
    <source>
        <dbReference type="Proteomes" id="UP000031408"/>
    </source>
</evidence>
<dbReference type="PROSITE" id="PS50850">
    <property type="entry name" value="MFS"/>
    <property type="match status" value="1"/>
</dbReference>
<dbReference type="SUPFAM" id="SSF103473">
    <property type="entry name" value="MFS general substrate transporter"/>
    <property type="match status" value="1"/>
</dbReference>
<dbReference type="STRING" id="1349421.OI18_07285"/>
<evidence type="ECO:0000256" key="4">
    <source>
        <dbReference type="ARBA" id="ARBA00022692"/>
    </source>
</evidence>
<evidence type="ECO:0000256" key="3">
    <source>
        <dbReference type="ARBA" id="ARBA00022475"/>
    </source>
</evidence>
<feature type="domain" description="Major facilitator superfamily (MFS) profile" evidence="8">
    <location>
        <begin position="14"/>
        <end position="487"/>
    </location>
</feature>
<feature type="transmembrane region" description="Helical" evidence="7">
    <location>
        <begin position="56"/>
        <end position="73"/>
    </location>
</feature>
<evidence type="ECO:0000313" key="9">
    <source>
        <dbReference type="EMBL" id="KIC95119.1"/>
    </source>
</evidence>
<accession>A0A0C1IXE7</accession>
<evidence type="ECO:0000256" key="7">
    <source>
        <dbReference type="SAM" id="Phobius"/>
    </source>
</evidence>
<evidence type="ECO:0000256" key="2">
    <source>
        <dbReference type="ARBA" id="ARBA00022448"/>
    </source>
</evidence>
<feature type="transmembrane region" description="Helical" evidence="7">
    <location>
        <begin position="305"/>
        <end position="326"/>
    </location>
</feature>
<organism evidence="9 10">
    <name type="scientific">Flavihumibacter solisilvae</name>
    <dbReference type="NCBI Taxonomy" id="1349421"/>
    <lineage>
        <taxon>Bacteria</taxon>
        <taxon>Pseudomonadati</taxon>
        <taxon>Bacteroidota</taxon>
        <taxon>Chitinophagia</taxon>
        <taxon>Chitinophagales</taxon>
        <taxon>Chitinophagaceae</taxon>
        <taxon>Flavihumibacter</taxon>
    </lineage>
</organism>
<reference evidence="9 10" key="1">
    <citation type="submission" date="2014-11" db="EMBL/GenBank/DDBJ databases">
        <title>Genome sequence of Flavihumibacter solisilvae 3-3.</title>
        <authorList>
            <person name="Zhou G."/>
            <person name="Li M."/>
            <person name="Wang G."/>
        </authorList>
    </citation>
    <scope>NUCLEOTIDE SEQUENCE [LARGE SCALE GENOMIC DNA]</scope>
    <source>
        <strain evidence="9 10">3-3</strain>
    </source>
</reference>
<dbReference type="AlphaFoldDB" id="A0A0C1IXE7"/>
<evidence type="ECO:0000256" key="6">
    <source>
        <dbReference type="ARBA" id="ARBA00023136"/>
    </source>
</evidence>
<dbReference type="InterPro" id="IPR036259">
    <property type="entry name" value="MFS_trans_sf"/>
</dbReference>
<keyword evidence="2" id="KW-0813">Transport</keyword>
<dbReference type="OrthoDB" id="783189at2"/>
<dbReference type="PRINTS" id="PR01036">
    <property type="entry name" value="TCRTETB"/>
</dbReference>
<name>A0A0C1IXE7_9BACT</name>
<keyword evidence="3" id="KW-1003">Cell membrane</keyword>
<dbReference type="Pfam" id="PF07690">
    <property type="entry name" value="MFS_1"/>
    <property type="match status" value="1"/>
</dbReference>
<feature type="transmembrane region" description="Helical" evidence="7">
    <location>
        <begin position="105"/>
        <end position="126"/>
    </location>
</feature>
<comment type="subcellular location">
    <subcellularLocation>
        <location evidence="1">Cell membrane</location>
        <topology evidence="1">Multi-pass membrane protein</topology>
    </subcellularLocation>
</comment>
<comment type="caution">
    <text evidence="9">The sequence shown here is derived from an EMBL/GenBank/DDBJ whole genome shotgun (WGS) entry which is preliminary data.</text>
</comment>
<feature type="transmembrane region" description="Helical" evidence="7">
    <location>
        <begin position="200"/>
        <end position="219"/>
    </location>
</feature>
<keyword evidence="10" id="KW-1185">Reference proteome</keyword>
<dbReference type="Proteomes" id="UP000031408">
    <property type="component" value="Unassembled WGS sequence"/>
</dbReference>
<keyword evidence="4 7" id="KW-0812">Transmembrane</keyword>
<proteinExistence type="predicted"/>
<dbReference type="InterPro" id="IPR011701">
    <property type="entry name" value="MFS"/>
</dbReference>
<evidence type="ECO:0000256" key="1">
    <source>
        <dbReference type="ARBA" id="ARBA00004651"/>
    </source>
</evidence>
<dbReference type="Gene3D" id="1.20.1250.20">
    <property type="entry name" value="MFS general substrate transporter like domains"/>
    <property type="match status" value="1"/>
</dbReference>
<keyword evidence="6 7" id="KW-0472">Membrane</keyword>
<feature type="transmembrane region" description="Helical" evidence="7">
    <location>
        <begin position="164"/>
        <end position="188"/>
    </location>
</feature>
<dbReference type="EMBL" id="JSVC01000008">
    <property type="protein sequence ID" value="KIC95119.1"/>
    <property type="molecule type" value="Genomic_DNA"/>
</dbReference>
<dbReference type="RefSeq" id="WP_039138744.1">
    <property type="nucleotide sequence ID" value="NZ_JSVC01000008.1"/>
</dbReference>
<dbReference type="PANTHER" id="PTHR42718">
    <property type="entry name" value="MAJOR FACILITATOR SUPERFAMILY MULTIDRUG TRANSPORTER MFSC"/>
    <property type="match status" value="1"/>
</dbReference>
<feature type="transmembrane region" description="Helical" evidence="7">
    <location>
        <begin position="358"/>
        <end position="380"/>
    </location>
</feature>
<feature type="transmembrane region" description="Helical" evidence="7">
    <location>
        <begin position="231"/>
        <end position="247"/>
    </location>
</feature>
<protein>
    <recommendedName>
        <fullName evidence="8">Major facilitator superfamily (MFS) profile domain-containing protein</fullName>
    </recommendedName>
</protein>
<feature type="transmembrane region" description="Helical" evidence="7">
    <location>
        <begin position="333"/>
        <end position="352"/>
    </location>
</feature>
<feature type="transmembrane region" description="Helical" evidence="7">
    <location>
        <begin position="12"/>
        <end position="36"/>
    </location>
</feature>
<evidence type="ECO:0000256" key="5">
    <source>
        <dbReference type="ARBA" id="ARBA00022989"/>
    </source>
</evidence>
<dbReference type="GO" id="GO:0022857">
    <property type="term" value="F:transmembrane transporter activity"/>
    <property type="evidence" value="ECO:0007669"/>
    <property type="project" value="InterPro"/>
</dbReference>
<gene>
    <name evidence="9" type="ORF">OI18_07285</name>
</gene>
<evidence type="ECO:0000259" key="8">
    <source>
        <dbReference type="PROSITE" id="PS50850"/>
    </source>
</evidence>
<dbReference type="PANTHER" id="PTHR42718:SF47">
    <property type="entry name" value="METHYL VIOLOGEN RESISTANCE PROTEIN SMVA"/>
    <property type="match status" value="1"/>
</dbReference>
<feature type="transmembrane region" description="Helical" evidence="7">
    <location>
        <begin position="138"/>
        <end position="158"/>
    </location>
</feature>
<feature type="transmembrane region" description="Helical" evidence="7">
    <location>
        <begin position="463"/>
        <end position="484"/>
    </location>
</feature>